<evidence type="ECO:0000259" key="10">
    <source>
        <dbReference type="PROSITE" id="PS51462"/>
    </source>
</evidence>
<dbReference type="InterPro" id="IPR015375">
    <property type="entry name" value="NADH_PPase-like_N"/>
</dbReference>
<dbReference type="GO" id="GO:0019677">
    <property type="term" value="P:NAD+ catabolic process"/>
    <property type="evidence" value="ECO:0007669"/>
    <property type="project" value="TreeGrafter"/>
</dbReference>
<dbReference type="CDD" id="cd03429">
    <property type="entry name" value="NUDIX_NADH_pyrophosphatase_Nudt13"/>
    <property type="match status" value="1"/>
</dbReference>
<comment type="similarity">
    <text evidence="3">Belongs to the Nudix hydrolase family. NudC subfamily.</text>
</comment>
<evidence type="ECO:0000313" key="12">
    <source>
        <dbReference type="Proteomes" id="UP000233524"/>
    </source>
</evidence>
<dbReference type="InterPro" id="IPR049734">
    <property type="entry name" value="NudC-like_C"/>
</dbReference>
<dbReference type="EC" id="3.6.1.22" evidence="4"/>
<dbReference type="GO" id="GO:0046872">
    <property type="term" value="F:metal ion binding"/>
    <property type="evidence" value="ECO:0007669"/>
    <property type="project" value="UniProtKB-KW"/>
</dbReference>
<dbReference type="GO" id="GO:0006742">
    <property type="term" value="P:NADP+ catabolic process"/>
    <property type="evidence" value="ECO:0007669"/>
    <property type="project" value="TreeGrafter"/>
</dbReference>
<dbReference type="InterPro" id="IPR000086">
    <property type="entry name" value="NUDIX_hydrolase_dom"/>
</dbReference>
<keyword evidence="7" id="KW-0460">Magnesium</keyword>
<dbReference type="PANTHER" id="PTHR42904">
    <property type="entry name" value="NUDIX HYDROLASE, NUDC SUBFAMILY"/>
    <property type="match status" value="1"/>
</dbReference>
<dbReference type="PROSITE" id="PS51462">
    <property type="entry name" value="NUDIX"/>
    <property type="match status" value="1"/>
</dbReference>
<comment type="cofactor">
    <cofactor evidence="1">
        <name>Mg(2+)</name>
        <dbReference type="ChEBI" id="CHEBI:18420"/>
    </cofactor>
</comment>
<dbReference type="GO" id="GO:0005777">
    <property type="term" value="C:peroxisome"/>
    <property type="evidence" value="ECO:0007669"/>
    <property type="project" value="TreeGrafter"/>
</dbReference>
<dbReference type="InterPro" id="IPR050241">
    <property type="entry name" value="NAD-cap_RNA_hydrolase_NudC"/>
</dbReference>
<dbReference type="STRING" id="41688.A0A2N3NJP0"/>
<comment type="catalytic activity">
    <reaction evidence="9">
        <text>a 5'-end NAD(+)-phospho-ribonucleoside in mRNA + H2O = a 5'-end phospho-adenosine-phospho-ribonucleoside in mRNA + beta-nicotinamide D-ribonucleotide + 2 H(+)</text>
        <dbReference type="Rhea" id="RHEA:60876"/>
        <dbReference type="Rhea" id="RHEA-COMP:15698"/>
        <dbReference type="Rhea" id="RHEA-COMP:15719"/>
        <dbReference type="ChEBI" id="CHEBI:14649"/>
        <dbReference type="ChEBI" id="CHEBI:15377"/>
        <dbReference type="ChEBI" id="CHEBI:15378"/>
        <dbReference type="ChEBI" id="CHEBI:144029"/>
        <dbReference type="ChEBI" id="CHEBI:144051"/>
    </reaction>
    <physiologicalReaction direction="left-to-right" evidence="9">
        <dbReference type="Rhea" id="RHEA:60877"/>
    </physiologicalReaction>
</comment>
<dbReference type="GO" id="GO:0005829">
    <property type="term" value="C:cytosol"/>
    <property type="evidence" value="ECO:0007669"/>
    <property type="project" value="TreeGrafter"/>
</dbReference>
<dbReference type="AlphaFoldDB" id="A0A2N3NJP0"/>
<reference evidence="11 12" key="1">
    <citation type="journal article" date="2017" name="G3 (Bethesda)">
        <title>First Draft Genome Sequence of the Pathogenic Fungus Lomentospora prolificans (Formerly Scedosporium prolificans).</title>
        <authorList>
            <person name="Luo R."/>
            <person name="Zimin A."/>
            <person name="Workman R."/>
            <person name="Fan Y."/>
            <person name="Pertea G."/>
            <person name="Grossman N."/>
            <person name="Wear M.P."/>
            <person name="Jia B."/>
            <person name="Miller H."/>
            <person name="Casadevall A."/>
            <person name="Timp W."/>
            <person name="Zhang S.X."/>
            <person name="Salzberg S.L."/>
        </authorList>
    </citation>
    <scope>NUCLEOTIDE SEQUENCE [LARGE SCALE GENOMIC DNA]</scope>
    <source>
        <strain evidence="11 12">JHH-5317</strain>
    </source>
</reference>
<evidence type="ECO:0000256" key="5">
    <source>
        <dbReference type="ARBA" id="ARBA00022723"/>
    </source>
</evidence>
<evidence type="ECO:0000256" key="4">
    <source>
        <dbReference type="ARBA" id="ARBA00012381"/>
    </source>
</evidence>
<dbReference type="Proteomes" id="UP000233524">
    <property type="component" value="Unassembled WGS sequence"/>
</dbReference>
<evidence type="ECO:0000256" key="7">
    <source>
        <dbReference type="ARBA" id="ARBA00022842"/>
    </source>
</evidence>
<dbReference type="PANTHER" id="PTHR42904:SF6">
    <property type="entry name" value="NAD-CAPPED RNA HYDROLASE NUDT12"/>
    <property type="match status" value="1"/>
</dbReference>
<dbReference type="Pfam" id="PF00293">
    <property type="entry name" value="NUDIX"/>
    <property type="match status" value="1"/>
</dbReference>
<dbReference type="Gene3D" id="3.90.79.10">
    <property type="entry name" value="Nucleoside Triphosphate Pyrophosphohydrolase"/>
    <property type="match status" value="1"/>
</dbReference>
<evidence type="ECO:0000256" key="6">
    <source>
        <dbReference type="ARBA" id="ARBA00022801"/>
    </source>
</evidence>
<sequence length="406" mass="44596">MANVTEHPVLARVHDDDGSVLSKKCGPGLTNYYSGSPLNRVSFLREDHGFLSAAFSSPEAQFIVLHDFAPLIHDPTTLKPVRRDDVTPITGTDPFGSSEKDLVSAFDSTVTKPLIVFLGIWEDPEAEFQHRTFRGRPWFAVDITPRGSFADIAQSLIDTLTKDGSTFLRNTRQNTLTADFAAIYGQARGITDWNLRNQFCAGCGNRTLPVYGGYKRVCPPTDFNGTSTPQTRRECPTRSGITNISFPRSDPTMIAAVVSSDGKRMLLGRQKRWPTGFYSTLAGFLEPGESVEEGVRREVWEESGVKVGRVVLHSSQPWPYPASLMLGAVASALPDGEEIHLGHDPELEDARWVPIEEVREALKKPVHLDTVPATNGSKEPKLLLPPHTAIANRLITAICEGYAGDV</sequence>
<evidence type="ECO:0000256" key="8">
    <source>
        <dbReference type="ARBA" id="ARBA00023027"/>
    </source>
</evidence>
<name>A0A2N3NJP0_9PEZI</name>
<dbReference type="Gene3D" id="3.90.79.20">
    <property type="match status" value="1"/>
</dbReference>
<dbReference type="Pfam" id="PF09297">
    <property type="entry name" value="Zn_ribbon_NUD"/>
    <property type="match status" value="1"/>
</dbReference>
<keyword evidence="6" id="KW-0378">Hydrolase</keyword>
<dbReference type="GO" id="GO:0035529">
    <property type="term" value="F:NADH pyrophosphatase activity"/>
    <property type="evidence" value="ECO:0007669"/>
    <property type="project" value="TreeGrafter"/>
</dbReference>
<dbReference type="PROSITE" id="PS00893">
    <property type="entry name" value="NUDIX_BOX"/>
    <property type="match status" value="1"/>
</dbReference>
<accession>A0A2N3NJP0</accession>
<comment type="caution">
    <text evidence="11">The sequence shown here is derived from an EMBL/GenBank/DDBJ whole genome shotgun (WGS) entry which is preliminary data.</text>
</comment>
<dbReference type="VEuPathDB" id="FungiDB:jhhlp_000875"/>
<dbReference type="OrthoDB" id="10249612at2759"/>
<dbReference type="InParanoid" id="A0A2N3NJP0"/>
<dbReference type="EMBL" id="NLAX01000003">
    <property type="protein sequence ID" value="PKS12667.1"/>
    <property type="molecule type" value="Genomic_DNA"/>
</dbReference>
<evidence type="ECO:0000313" key="11">
    <source>
        <dbReference type="EMBL" id="PKS12667.1"/>
    </source>
</evidence>
<keyword evidence="12" id="KW-1185">Reference proteome</keyword>
<organism evidence="11 12">
    <name type="scientific">Lomentospora prolificans</name>
    <dbReference type="NCBI Taxonomy" id="41688"/>
    <lineage>
        <taxon>Eukaryota</taxon>
        <taxon>Fungi</taxon>
        <taxon>Dikarya</taxon>
        <taxon>Ascomycota</taxon>
        <taxon>Pezizomycotina</taxon>
        <taxon>Sordariomycetes</taxon>
        <taxon>Hypocreomycetidae</taxon>
        <taxon>Microascales</taxon>
        <taxon>Microascaceae</taxon>
        <taxon>Lomentospora</taxon>
    </lineage>
</organism>
<dbReference type="InterPro" id="IPR015797">
    <property type="entry name" value="NUDIX_hydrolase-like_dom_sf"/>
</dbReference>
<keyword evidence="5" id="KW-0479">Metal-binding</keyword>
<evidence type="ECO:0000256" key="2">
    <source>
        <dbReference type="ARBA" id="ARBA00001947"/>
    </source>
</evidence>
<dbReference type="InterPro" id="IPR020084">
    <property type="entry name" value="NUDIX_hydrolase_CS"/>
</dbReference>
<evidence type="ECO:0000256" key="3">
    <source>
        <dbReference type="ARBA" id="ARBA00009595"/>
    </source>
</evidence>
<dbReference type="FunFam" id="3.90.79.10:FF:000042">
    <property type="entry name" value="Probable NADH pyrophosphatase"/>
    <property type="match status" value="1"/>
</dbReference>
<proteinExistence type="inferred from homology"/>
<comment type="cofactor">
    <cofactor evidence="2">
        <name>Zn(2+)</name>
        <dbReference type="ChEBI" id="CHEBI:29105"/>
    </cofactor>
</comment>
<gene>
    <name evidence="11" type="ORF">jhhlp_000875</name>
</gene>
<protein>
    <recommendedName>
        <fullName evidence="4">NAD(+) diphosphatase</fullName>
        <ecNumber evidence="4">3.6.1.22</ecNumber>
    </recommendedName>
</protein>
<evidence type="ECO:0000256" key="9">
    <source>
        <dbReference type="ARBA" id="ARBA00023679"/>
    </source>
</evidence>
<keyword evidence="8" id="KW-0520">NAD</keyword>
<dbReference type="FunCoup" id="A0A2N3NJP0">
    <property type="interactions" value="86"/>
</dbReference>
<dbReference type="SUPFAM" id="SSF55811">
    <property type="entry name" value="Nudix"/>
    <property type="match status" value="1"/>
</dbReference>
<dbReference type="InterPro" id="IPR015376">
    <property type="entry name" value="Znr_NADH_PPase"/>
</dbReference>
<dbReference type="Pfam" id="PF09296">
    <property type="entry name" value="NUDIX-like"/>
    <property type="match status" value="1"/>
</dbReference>
<evidence type="ECO:0000256" key="1">
    <source>
        <dbReference type="ARBA" id="ARBA00001946"/>
    </source>
</evidence>
<feature type="domain" description="Nudix hydrolase" evidence="10">
    <location>
        <begin position="247"/>
        <end position="375"/>
    </location>
</feature>